<evidence type="ECO:0000313" key="1">
    <source>
        <dbReference type="EMBL" id="KAH7945485.1"/>
    </source>
</evidence>
<dbReference type="Proteomes" id="UP000821865">
    <property type="component" value="Chromosome 6"/>
</dbReference>
<evidence type="ECO:0000313" key="2">
    <source>
        <dbReference type="Proteomes" id="UP000821865"/>
    </source>
</evidence>
<sequence length="439" mass="47603">MREAHVSTQATESGETPPTVPAALPLYGGLQPLEGGGSAWPVYEEQVHVFLRASDTRQAKQRVIFLTSGGTRIFSLLLDLLKPATPHAKTLSELLATLRSRLDSLLWDRFVCGINNPAMQTRLLELAAPSLDDVVTPVRLHARSAHRRRKQRSTRWRLRAVRAVASVETTPPHSASSPKHNASPDEKLGTLHGFAEGGGRTADSSSSLDLAQVPHKPAVRVAVARVRACAAAGSGPSAASLLVVLENPPIFDMWQTGLVPSSVPPYVLTVEVCGHPISMDLAIVSVVARKRFKRTFLGLSVEATGFMQGCYSGELTQVQGQAQAFAGVWSTDIRQELPSWFTLVRRTGAISCQRLISARPHAGWKHVGPARRPCSASSRDPACNLGRHLRSSARRGANGSTGRCQRNTRGGKHHQLGRARWATIKFVAILKALRTLRTE</sequence>
<dbReference type="EMBL" id="CM023475">
    <property type="protein sequence ID" value="KAH7945485.1"/>
    <property type="molecule type" value="Genomic_DNA"/>
</dbReference>
<keyword evidence="2" id="KW-1185">Reference proteome</keyword>
<protein>
    <submittedName>
        <fullName evidence="1">Uncharacterized protein</fullName>
    </submittedName>
</protein>
<accession>A0ACB8CKS8</accession>
<organism evidence="1 2">
    <name type="scientific">Dermacentor silvarum</name>
    <name type="common">Tick</name>
    <dbReference type="NCBI Taxonomy" id="543639"/>
    <lineage>
        <taxon>Eukaryota</taxon>
        <taxon>Metazoa</taxon>
        <taxon>Ecdysozoa</taxon>
        <taxon>Arthropoda</taxon>
        <taxon>Chelicerata</taxon>
        <taxon>Arachnida</taxon>
        <taxon>Acari</taxon>
        <taxon>Parasitiformes</taxon>
        <taxon>Ixodida</taxon>
        <taxon>Ixodoidea</taxon>
        <taxon>Ixodidae</taxon>
        <taxon>Rhipicephalinae</taxon>
        <taxon>Dermacentor</taxon>
    </lineage>
</organism>
<gene>
    <name evidence="1" type="ORF">HPB49_011311</name>
</gene>
<reference evidence="1" key="1">
    <citation type="submission" date="2020-05" db="EMBL/GenBank/DDBJ databases">
        <title>Large-scale comparative analyses of tick genomes elucidate their genetic diversity and vector capacities.</title>
        <authorList>
            <person name="Jia N."/>
            <person name="Wang J."/>
            <person name="Shi W."/>
            <person name="Du L."/>
            <person name="Sun Y."/>
            <person name="Zhan W."/>
            <person name="Jiang J."/>
            <person name="Wang Q."/>
            <person name="Zhang B."/>
            <person name="Ji P."/>
            <person name="Sakyi L.B."/>
            <person name="Cui X."/>
            <person name="Yuan T."/>
            <person name="Jiang B."/>
            <person name="Yang W."/>
            <person name="Lam T.T.-Y."/>
            <person name="Chang Q."/>
            <person name="Ding S."/>
            <person name="Wang X."/>
            <person name="Zhu J."/>
            <person name="Ruan X."/>
            <person name="Zhao L."/>
            <person name="Wei J."/>
            <person name="Que T."/>
            <person name="Du C."/>
            <person name="Cheng J."/>
            <person name="Dai P."/>
            <person name="Han X."/>
            <person name="Huang E."/>
            <person name="Gao Y."/>
            <person name="Liu J."/>
            <person name="Shao H."/>
            <person name="Ye R."/>
            <person name="Li L."/>
            <person name="Wei W."/>
            <person name="Wang X."/>
            <person name="Wang C."/>
            <person name="Yang T."/>
            <person name="Huo Q."/>
            <person name="Li W."/>
            <person name="Guo W."/>
            <person name="Chen H."/>
            <person name="Zhou L."/>
            <person name="Ni X."/>
            <person name="Tian J."/>
            <person name="Zhou Y."/>
            <person name="Sheng Y."/>
            <person name="Liu T."/>
            <person name="Pan Y."/>
            <person name="Xia L."/>
            <person name="Li J."/>
            <person name="Zhao F."/>
            <person name="Cao W."/>
        </authorList>
    </citation>
    <scope>NUCLEOTIDE SEQUENCE</scope>
    <source>
        <strain evidence="1">Dsil-2018</strain>
    </source>
</reference>
<proteinExistence type="predicted"/>
<name>A0ACB8CKS8_DERSI</name>
<comment type="caution">
    <text evidence="1">The sequence shown here is derived from an EMBL/GenBank/DDBJ whole genome shotgun (WGS) entry which is preliminary data.</text>
</comment>